<reference evidence="1 2" key="1">
    <citation type="journal article" date="2015" name="BMC Genomics">
        <title>Genome mining reveals unlocked bioactive potential of marine Gram-negative bacteria.</title>
        <authorList>
            <person name="Machado H."/>
            <person name="Sonnenschein E.C."/>
            <person name="Melchiorsen J."/>
            <person name="Gram L."/>
        </authorList>
    </citation>
    <scope>NUCLEOTIDE SEQUENCE [LARGE SCALE GENOMIC DNA]</scope>
    <source>
        <strain evidence="1 2">S4054</strain>
    </source>
</reference>
<organism evidence="1 2">
    <name type="scientific">Pseudoalteromonas luteoviolacea S4054</name>
    <dbReference type="NCBI Taxonomy" id="1129367"/>
    <lineage>
        <taxon>Bacteria</taxon>
        <taxon>Pseudomonadati</taxon>
        <taxon>Pseudomonadota</taxon>
        <taxon>Gammaproteobacteria</taxon>
        <taxon>Alteromonadales</taxon>
        <taxon>Pseudoalteromonadaceae</taxon>
        <taxon>Pseudoalteromonas</taxon>
    </lineage>
</organism>
<comment type="caution">
    <text evidence="1">The sequence shown here is derived from an EMBL/GenBank/DDBJ whole genome shotgun (WGS) entry which is preliminary data.</text>
</comment>
<sequence>MWENISINFILLSVGYKGAKQGGQTGFWLSLMINQSILQSSKVTFVIFACDVLSQS</sequence>
<evidence type="ECO:0000313" key="1">
    <source>
        <dbReference type="EMBL" id="KKE83354.1"/>
    </source>
</evidence>
<proteinExistence type="predicted"/>
<name>A0A0F6ADA2_9GAMM</name>
<dbReference type="PATRIC" id="fig|1129367.4.peg.2737"/>
<protein>
    <submittedName>
        <fullName evidence="1">Uncharacterized protein</fullName>
    </submittedName>
</protein>
<evidence type="ECO:0000313" key="2">
    <source>
        <dbReference type="Proteomes" id="UP000033434"/>
    </source>
</evidence>
<dbReference type="EMBL" id="AUXW01000148">
    <property type="protein sequence ID" value="KKE83354.1"/>
    <property type="molecule type" value="Genomic_DNA"/>
</dbReference>
<dbReference type="Proteomes" id="UP000033434">
    <property type="component" value="Unassembled WGS sequence"/>
</dbReference>
<dbReference type="AlphaFoldDB" id="A0A0F6ADA2"/>
<gene>
    <name evidence="1" type="ORF">N479_14525</name>
</gene>
<accession>A0A0F6ADA2</accession>